<protein>
    <submittedName>
        <fullName evidence="6">LysR family transcriptional regulator</fullName>
    </submittedName>
</protein>
<dbReference type="PROSITE" id="PS50931">
    <property type="entry name" value="HTH_LYSR"/>
    <property type="match status" value="1"/>
</dbReference>
<evidence type="ECO:0000313" key="7">
    <source>
        <dbReference type="Proteomes" id="UP001597171"/>
    </source>
</evidence>
<evidence type="ECO:0000313" key="6">
    <source>
        <dbReference type="EMBL" id="MFD1331296.1"/>
    </source>
</evidence>
<organism evidence="6 7">
    <name type="scientific">Methylopila musalis</name>
    <dbReference type="NCBI Taxonomy" id="1134781"/>
    <lineage>
        <taxon>Bacteria</taxon>
        <taxon>Pseudomonadati</taxon>
        <taxon>Pseudomonadota</taxon>
        <taxon>Alphaproteobacteria</taxon>
        <taxon>Hyphomicrobiales</taxon>
        <taxon>Methylopilaceae</taxon>
        <taxon>Methylopila</taxon>
    </lineage>
</organism>
<dbReference type="Gene3D" id="3.40.190.290">
    <property type="match status" value="1"/>
</dbReference>
<feature type="domain" description="HTH lysR-type" evidence="5">
    <location>
        <begin position="10"/>
        <end position="67"/>
    </location>
</feature>
<proteinExistence type="inferred from homology"/>
<evidence type="ECO:0000256" key="4">
    <source>
        <dbReference type="ARBA" id="ARBA00023163"/>
    </source>
</evidence>
<dbReference type="InterPro" id="IPR036388">
    <property type="entry name" value="WH-like_DNA-bd_sf"/>
</dbReference>
<dbReference type="InterPro" id="IPR036390">
    <property type="entry name" value="WH_DNA-bd_sf"/>
</dbReference>
<dbReference type="Pfam" id="PF00126">
    <property type="entry name" value="HTH_1"/>
    <property type="match status" value="1"/>
</dbReference>
<dbReference type="SUPFAM" id="SSF46785">
    <property type="entry name" value="Winged helix' DNA-binding domain"/>
    <property type="match status" value="1"/>
</dbReference>
<dbReference type="PRINTS" id="PR00039">
    <property type="entry name" value="HTHLYSR"/>
</dbReference>
<keyword evidence="4" id="KW-0804">Transcription</keyword>
<dbReference type="PANTHER" id="PTHR30126">
    <property type="entry name" value="HTH-TYPE TRANSCRIPTIONAL REGULATOR"/>
    <property type="match status" value="1"/>
</dbReference>
<keyword evidence="2" id="KW-0805">Transcription regulation</keyword>
<dbReference type="Gene3D" id="1.10.10.10">
    <property type="entry name" value="Winged helix-like DNA-binding domain superfamily/Winged helix DNA-binding domain"/>
    <property type="match status" value="1"/>
</dbReference>
<gene>
    <name evidence="6" type="ORF">ACFQ4O_04725</name>
</gene>
<dbReference type="RefSeq" id="WP_378774499.1">
    <property type="nucleotide sequence ID" value="NZ_JBHTMX010000020.1"/>
</dbReference>
<comment type="similarity">
    <text evidence="1">Belongs to the LysR transcriptional regulatory family.</text>
</comment>
<sequence length="318" mass="33652">MQPRADDLPFDLRQLSIFLAVCDAGAMAAAARRLGLTQPAVSLAVAELESRVGAALFDRSIRPIGLTPAGALLRQRASALVSEARQIAPMLREVGRGRFPLVRLGLVDSLSRTLGPALADALSARADEAAILSGLTASHASALLSRNLDVMIGVDDLGEIGGLERWPVVSEAYVLMTPPDAGPVPDVAALKVLAGRLEFVRFSARSSTGVEIERHLRRIGVEPRRRLSFDTPQGLIAAVAEGGRFAIVTPLCVIEANAPAGSFAVSALPGPEFSRRLTLVAYDHELGRLPGELARLSRKRLAARLDDAPDLAGFVQVA</sequence>
<accession>A0ABW3Z4U9</accession>
<dbReference type="InterPro" id="IPR000847">
    <property type="entry name" value="LysR_HTH_N"/>
</dbReference>
<dbReference type="PANTHER" id="PTHR30126:SF39">
    <property type="entry name" value="HTH-TYPE TRANSCRIPTIONAL REGULATOR CYSL"/>
    <property type="match status" value="1"/>
</dbReference>
<keyword evidence="3" id="KW-0238">DNA-binding</keyword>
<evidence type="ECO:0000256" key="2">
    <source>
        <dbReference type="ARBA" id="ARBA00023015"/>
    </source>
</evidence>
<evidence type="ECO:0000256" key="1">
    <source>
        <dbReference type="ARBA" id="ARBA00009437"/>
    </source>
</evidence>
<name>A0ABW3Z4U9_9HYPH</name>
<dbReference type="CDD" id="cd05466">
    <property type="entry name" value="PBP2_LTTR_substrate"/>
    <property type="match status" value="1"/>
</dbReference>
<evidence type="ECO:0000259" key="5">
    <source>
        <dbReference type="PROSITE" id="PS50931"/>
    </source>
</evidence>
<dbReference type="SUPFAM" id="SSF53850">
    <property type="entry name" value="Periplasmic binding protein-like II"/>
    <property type="match status" value="1"/>
</dbReference>
<dbReference type="Pfam" id="PF03466">
    <property type="entry name" value="LysR_substrate"/>
    <property type="match status" value="1"/>
</dbReference>
<dbReference type="Proteomes" id="UP001597171">
    <property type="component" value="Unassembled WGS sequence"/>
</dbReference>
<evidence type="ECO:0000256" key="3">
    <source>
        <dbReference type="ARBA" id="ARBA00023125"/>
    </source>
</evidence>
<dbReference type="EMBL" id="JBHTMX010000020">
    <property type="protein sequence ID" value="MFD1331296.1"/>
    <property type="molecule type" value="Genomic_DNA"/>
</dbReference>
<dbReference type="InterPro" id="IPR005119">
    <property type="entry name" value="LysR_subst-bd"/>
</dbReference>
<comment type="caution">
    <text evidence="6">The sequence shown here is derived from an EMBL/GenBank/DDBJ whole genome shotgun (WGS) entry which is preliminary data.</text>
</comment>
<keyword evidence="7" id="KW-1185">Reference proteome</keyword>
<reference evidence="7" key="1">
    <citation type="journal article" date="2019" name="Int. J. Syst. Evol. Microbiol.">
        <title>The Global Catalogue of Microorganisms (GCM) 10K type strain sequencing project: providing services to taxonomists for standard genome sequencing and annotation.</title>
        <authorList>
            <consortium name="The Broad Institute Genomics Platform"/>
            <consortium name="The Broad Institute Genome Sequencing Center for Infectious Disease"/>
            <person name="Wu L."/>
            <person name="Ma J."/>
        </authorList>
    </citation>
    <scope>NUCLEOTIDE SEQUENCE [LARGE SCALE GENOMIC DNA]</scope>
    <source>
        <strain evidence="7">CCUG 61696</strain>
    </source>
</reference>